<proteinExistence type="predicted"/>
<dbReference type="Proteomes" id="UP000018817">
    <property type="component" value="Unassembled WGS sequence"/>
</dbReference>
<feature type="compositionally biased region" description="Basic and acidic residues" evidence="1">
    <location>
        <begin position="431"/>
        <end position="440"/>
    </location>
</feature>
<keyword evidence="2" id="KW-0472">Membrane</keyword>
<dbReference type="VEuPathDB" id="FungiDB:PPTG_01277"/>
<evidence type="ECO:0000256" key="2">
    <source>
        <dbReference type="SAM" id="Phobius"/>
    </source>
</evidence>
<accession>W2R688</accession>
<feature type="region of interest" description="Disordered" evidence="1">
    <location>
        <begin position="418"/>
        <end position="440"/>
    </location>
</feature>
<feature type="transmembrane region" description="Helical" evidence="2">
    <location>
        <begin position="276"/>
        <end position="300"/>
    </location>
</feature>
<keyword evidence="2" id="KW-0812">Transmembrane</keyword>
<dbReference type="OMA" id="ITHSMIG"/>
<dbReference type="AlphaFoldDB" id="W2R688"/>
<feature type="transmembrane region" description="Helical" evidence="2">
    <location>
        <begin position="534"/>
        <end position="559"/>
    </location>
</feature>
<keyword evidence="2" id="KW-1133">Transmembrane helix</keyword>
<feature type="transmembrane region" description="Helical" evidence="2">
    <location>
        <begin position="68"/>
        <end position="92"/>
    </location>
</feature>
<dbReference type="OrthoDB" id="106445at2759"/>
<evidence type="ECO:0000256" key="1">
    <source>
        <dbReference type="SAM" id="MobiDB-lite"/>
    </source>
</evidence>
<feature type="transmembrane region" description="Helical" evidence="2">
    <location>
        <begin position="496"/>
        <end position="522"/>
    </location>
</feature>
<dbReference type="GeneID" id="20171582"/>
<name>W2R688_PHYN3</name>
<organism evidence="3 4">
    <name type="scientific">Phytophthora nicotianae (strain INRA-310)</name>
    <name type="common">Phytophthora parasitica</name>
    <dbReference type="NCBI Taxonomy" id="761204"/>
    <lineage>
        <taxon>Eukaryota</taxon>
        <taxon>Sar</taxon>
        <taxon>Stramenopiles</taxon>
        <taxon>Oomycota</taxon>
        <taxon>Peronosporomycetes</taxon>
        <taxon>Peronosporales</taxon>
        <taxon>Peronosporaceae</taxon>
        <taxon>Phytophthora</taxon>
    </lineage>
</organism>
<feature type="transmembrane region" description="Helical" evidence="2">
    <location>
        <begin position="169"/>
        <end position="192"/>
    </location>
</feature>
<sequence>MAEVEVFAAPSKEAPTETLVDRATPRIPLWRRVEEKWDKIQIGRQGSYSVERLESLEHYYKTTSKARVILVCIATPLPALTTGVLVECLPLRSPSEGWKANWVFWIRLLLVHLILNVAVNSQLIRFIPGLNFTFGKIVIIAAGITTAFLGTAILAASTIGFPVPLMMQFATIPIGIYAVIMTLLVLGPVLVAKDSPFKVHFDRYNRFFFTFMVLCGVFPINKVLYEAVPVEFKTVVVVILPIVKFAAKHFLVLALHELVDVMPVLVALSVDFMTTLFIAVCMSTSGSLTLTILFITADFIQSWLEFREMRTNSRALLRLVNDRRNSKNRPDLPKAKDLLSIIINVVKNSGDLRRKSLETVRLWACLPHSLTREKAERLQTLDASGVYSERYDSMHRKKSQQLQQPSLRPLRQASIAPICDPPTEYLTSQPESERNSRQPERAKALMVQGLQILFHSEYLVLVEYVECMVPLILLVYRSALERLPNIVYYPGGAGYWGINAIANMVLLVVLEIGSLLFLNAFLQRKFAFSPLYQLAFVLETEVFVVQAIFFIQCLILLQFELEHLGADFTLEFKWLRDKGQ</sequence>
<gene>
    <name evidence="3" type="ORF">PPTG_01277</name>
</gene>
<feature type="transmembrane region" description="Helical" evidence="2">
    <location>
        <begin position="104"/>
        <end position="125"/>
    </location>
</feature>
<feature type="transmembrane region" description="Helical" evidence="2">
    <location>
        <begin position="137"/>
        <end position="163"/>
    </location>
</feature>
<protein>
    <submittedName>
        <fullName evidence="3">Uncharacterized protein</fullName>
    </submittedName>
</protein>
<reference evidence="3 4" key="2">
    <citation type="submission" date="2013-11" db="EMBL/GenBank/DDBJ databases">
        <title>The Genome Sequence of Phytophthora parasitica INRA-310.</title>
        <authorList>
            <consortium name="The Broad Institute Genomics Platform"/>
            <person name="Russ C."/>
            <person name="Tyler B."/>
            <person name="Panabieres F."/>
            <person name="Shan W."/>
            <person name="Tripathy S."/>
            <person name="Grunwald N."/>
            <person name="Machado M."/>
            <person name="Johnson C.S."/>
            <person name="Arredondo F."/>
            <person name="Hong C."/>
            <person name="Coffey M."/>
            <person name="Young S.K."/>
            <person name="Zeng Q."/>
            <person name="Gargeya S."/>
            <person name="Fitzgerald M."/>
            <person name="Abouelleil A."/>
            <person name="Alvarado L."/>
            <person name="Chapman S.B."/>
            <person name="Gainer-Dewar J."/>
            <person name="Goldberg J."/>
            <person name="Griggs A."/>
            <person name="Gujja S."/>
            <person name="Hansen M."/>
            <person name="Howarth C."/>
            <person name="Imamovic A."/>
            <person name="Ireland A."/>
            <person name="Larimer J."/>
            <person name="McCowan C."/>
            <person name="Murphy C."/>
            <person name="Pearson M."/>
            <person name="Poon T.W."/>
            <person name="Priest M."/>
            <person name="Roberts A."/>
            <person name="Saif S."/>
            <person name="Shea T."/>
            <person name="Sykes S."/>
            <person name="Wortman J."/>
            <person name="Nusbaum C."/>
            <person name="Birren B."/>
        </authorList>
    </citation>
    <scope>NUCLEOTIDE SEQUENCE [LARGE SCALE GENOMIC DNA]</scope>
    <source>
        <strain evidence="3 4">INRA-310</strain>
    </source>
</reference>
<feature type="transmembrane region" description="Helical" evidence="2">
    <location>
        <begin position="458"/>
        <end position="476"/>
    </location>
</feature>
<evidence type="ECO:0000313" key="4">
    <source>
        <dbReference type="Proteomes" id="UP000018817"/>
    </source>
</evidence>
<reference evidence="4" key="1">
    <citation type="submission" date="2011-12" db="EMBL/GenBank/DDBJ databases">
        <authorList>
            <consortium name="The Broad Institute Genome Sequencing Platform"/>
            <person name="Russ C."/>
            <person name="Tyler B."/>
            <person name="Panabieres F."/>
            <person name="Shan W."/>
            <person name="Tripathy S."/>
            <person name="Grunwald N."/>
            <person name="Machado M."/>
            <person name="Young S.K."/>
            <person name="Zeng Q."/>
            <person name="Gargeya S."/>
            <person name="Fitzgerald M."/>
            <person name="Haas B."/>
            <person name="Abouelleil A."/>
            <person name="Alvarado L."/>
            <person name="Arachchi H.M."/>
            <person name="Berlin A."/>
            <person name="Chapman S.B."/>
            <person name="Gearin G."/>
            <person name="Goldberg J."/>
            <person name="Griggs A."/>
            <person name="Gujja S."/>
            <person name="Hansen M."/>
            <person name="Heiman D."/>
            <person name="Howarth C."/>
            <person name="Larimer J."/>
            <person name="Lui A."/>
            <person name="MacDonald P.J.P."/>
            <person name="McCowen C."/>
            <person name="Montmayeur A."/>
            <person name="Murphy C."/>
            <person name="Neiman D."/>
            <person name="Pearson M."/>
            <person name="Priest M."/>
            <person name="Roberts A."/>
            <person name="Saif S."/>
            <person name="Shea T."/>
            <person name="Sisk P."/>
            <person name="Stolte C."/>
            <person name="Sykes S."/>
            <person name="Wortman J."/>
            <person name="Nusbaum C."/>
            <person name="Birren B."/>
        </authorList>
    </citation>
    <scope>NUCLEOTIDE SEQUENCE [LARGE SCALE GENOMIC DNA]</scope>
    <source>
        <strain evidence="4">INRA-310</strain>
    </source>
</reference>
<evidence type="ECO:0000313" key="3">
    <source>
        <dbReference type="EMBL" id="ETN20913.1"/>
    </source>
</evidence>
<feature type="transmembrane region" description="Helical" evidence="2">
    <location>
        <begin position="204"/>
        <end position="221"/>
    </location>
</feature>
<dbReference type="EMBL" id="KI669563">
    <property type="protein sequence ID" value="ETN20913.1"/>
    <property type="molecule type" value="Genomic_DNA"/>
</dbReference>
<dbReference type="RefSeq" id="XP_008892764.1">
    <property type="nucleotide sequence ID" value="XM_008894516.1"/>
</dbReference>